<name>A0A6C0DX79_9ZZZZ</name>
<proteinExistence type="predicted"/>
<organism evidence="1">
    <name type="scientific">viral metagenome</name>
    <dbReference type="NCBI Taxonomy" id="1070528"/>
    <lineage>
        <taxon>unclassified sequences</taxon>
        <taxon>metagenomes</taxon>
        <taxon>organismal metagenomes</taxon>
    </lineage>
</organism>
<accession>A0A6C0DX79</accession>
<dbReference type="AlphaFoldDB" id="A0A6C0DX79"/>
<sequence length="249" mass="29838">MIFNFWIIIICFVSYNNKMENKYNYLKLKSLMGSGDSNKLLKYGNIVTDLQNKSQEYRIVMKIYCFVLYVYFKILEKYIEITIIKCDKDYYKTVKTTLQYYKMIVAKNINLLNINFNELDNKKTMFIKQEIISDFSSCFSICKIVIDKFKIEFIVIENINQIVRRLTLDYMYILLMMDKDNKNLTSLKSTLLSSNTTKIYKEIYANLFDTFIDMKMDFNTMNKNKIYLDNSGELMEIIYNIFKILPKNN</sequence>
<protein>
    <submittedName>
        <fullName evidence="1">Uncharacterized protein</fullName>
    </submittedName>
</protein>
<reference evidence="1" key="1">
    <citation type="journal article" date="2020" name="Nature">
        <title>Giant virus diversity and host interactions through global metagenomics.</title>
        <authorList>
            <person name="Schulz F."/>
            <person name="Roux S."/>
            <person name="Paez-Espino D."/>
            <person name="Jungbluth S."/>
            <person name="Walsh D.A."/>
            <person name="Denef V.J."/>
            <person name="McMahon K.D."/>
            <person name="Konstantinidis K.T."/>
            <person name="Eloe-Fadrosh E.A."/>
            <person name="Kyrpides N.C."/>
            <person name="Woyke T."/>
        </authorList>
    </citation>
    <scope>NUCLEOTIDE SEQUENCE</scope>
    <source>
        <strain evidence="1">GVMAG-M-3300023179-103</strain>
    </source>
</reference>
<dbReference type="EMBL" id="MN739695">
    <property type="protein sequence ID" value="QHT21566.1"/>
    <property type="molecule type" value="Genomic_DNA"/>
</dbReference>
<evidence type="ECO:0000313" key="1">
    <source>
        <dbReference type="EMBL" id="QHT21566.1"/>
    </source>
</evidence>